<protein>
    <submittedName>
        <fullName evidence="2">Uncharacterized protein</fullName>
    </submittedName>
</protein>
<accession>A0AA35ZBW2</accession>
<evidence type="ECO:0000313" key="3">
    <source>
        <dbReference type="Proteomes" id="UP001177003"/>
    </source>
</evidence>
<feature type="region of interest" description="Disordered" evidence="1">
    <location>
        <begin position="1"/>
        <end position="61"/>
    </location>
</feature>
<name>A0AA35ZBW2_LACSI</name>
<dbReference type="EMBL" id="OX465082">
    <property type="protein sequence ID" value="CAI9289745.1"/>
    <property type="molecule type" value="Genomic_DNA"/>
</dbReference>
<sequence length="168" mass="17598">MDAAATATATAAGESSTPAIPILRRRNSTGSPTVDIKPYHSSSTSSIATTSTTSSSSSSSSSSVDFELVAIKPTCYTSLRDILPSPTSFVQSPKAACSAVHSGYEISIKNHLVKQAAWAYLQPMSTFPEADGTTVLHRFWIQFSTAVLSLITAAFDCLLQAGTTASKL</sequence>
<proteinExistence type="predicted"/>
<organism evidence="2 3">
    <name type="scientific">Lactuca saligna</name>
    <name type="common">Willowleaf lettuce</name>
    <dbReference type="NCBI Taxonomy" id="75948"/>
    <lineage>
        <taxon>Eukaryota</taxon>
        <taxon>Viridiplantae</taxon>
        <taxon>Streptophyta</taxon>
        <taxon>Embryophyta</taxon>
        <taxon>Tracheophyta</taxon>
        <taxon>Spermatophyta</taxon>
        <taxon>Magnoliopsida</taxon>
        <taxon>eudicotyledons</taxon>
        <taxon>Gunneridae</taxon>
        <taxon>Pentapetalae</taxon>
        <taxon>asterids</taxon>
        <taxon>campanulids</taxon>
        <taxon>Asterales</taxon>
        <taxon>Asteraceae</taxon>
        <taxon>Cichorioideae</taxon>
        <taxon>Cichorieae</taxon>
        <taxon>Lactucinae</taxon>
        <taxon>Lactuca</taxon>
    </lineage>
</organism>
<evidence type="ECO:0000256" key="1">
    <source>
        <dbReference type="SAM" id="MobiDB-lite"/>
    </source>
</evidence>
<feature type="compositionally biased region" description="Low complexity" evidence="1">
    <location>
        <begin position="1"/>
        <end position="12"/>
    </location>
</feature>
<evidence type="ECO:0000313" key="2">
    <source>
        <dbReference type="EMBL" id="CAI9289745.1"/>
    </source>
</evidence>
<reference evidence="2" key="1">
    <citation type="submission" date="2023-04" db="EMBL/GenBank/DDBJ databases">
        <authorList>
            <person name="Vijverberg K."/>
            <person name="Xiong W."/>
            <person name="Schranz E."/>
        </authorList>
    </citation>
    <scope>NUCLEOTIDE SEQUENCE</scope>
</reference>
<dbReference type="AlphaFoldDB" id="A0AA35ZBW2"/>
<dbReference type="PANTHER" id="PTHR34569:SF2">
    <property type="entry name" value="EXPRESSED PROTEIN"/>
    <property type="match status" value="1"/>
</dbReference>
<gene>
    <name evidence="2" type="ORF">LSALG_LOCUS28969</name>
</gene>
<keyword evidence="3" id="KW-1185">Reference proteome</keyword>
<dbReference type="Proteomes" id="UP001177003">
    <property type="component" value="Chromosome 6"/>
</dbReference>
<feature type="compositionally biased region" description="Low complexity" evidence="1">
    <location>
        <begin position="41"/>
        <end position="61"/>
    </location>
</feature>
<dbReference type="PANTHER" id="PTHR34569">
    <property type="entry name" value="EXPRESSED PROTEIN"/>
    <property type="match status" value="1"/>
</dbReference>